<comment type="caution">
    <text evidence="2">The sequence shown here is derived from an EMBL/GenBank/DDBJ whole genome shotgun (WGS) entry which is preliminary data.</text>
</comment>
<dbReference type="SUPFAM" id="SSF81301">
    <property type="entry name" value="Nucleotidyltransferase"/>
    <property type="match status" value="1"/>
</dbReference>
<dbReference type="Pfam" id="PF01909">
    <property type="entry name" value="NTP_transf_2"/>
    <property type="match status" value="1"/>
</dbReference>
<dbReference type="AlphaFoldDB" id="A0A2R7Y0T9"/>
<dbReference type="EMBL" id="NDWU01000029">
    <property type="protein sequence ID" value="PUA31059.1"/>
    <property type="molecule type" value="Genomic_DNA"/>
</dbReference>
<evidence type="ECO:0000313" key="2">
    <source>
        <dbReference type="EMBL" id="PUA31059.1"/>
    </source>
</evidence>
<evidence type="ECO:0000313" key="3">
    <source>
        <dbReference type="Proteomes" id="UP000244066"/>
    </source>
</evidence>
<dbReference type="PIRSF" id="PIRSF005928">
    <property type="entry name" value="Nucleotidltrnsf"/>
    <property type="match status" value="1"/>
</dbReference>
<name>A0A2R7Y0T9_9ARCH</name>
<dbReference type="InterPro" id="IPR009185">
    <property type="entry name" value="Nucleotidl_trans"/>
</dbReference>
<sequence>MRLTHRFPVKYVVYDDEHWKLLRRLREKAVNLMDAIGRRGLFSITYGSIVRGDVKLTSDVDVFIPSVVPSHEVELALTEAGYNIVSREVVQATPSYVVKGYVYVDELTSVSFPLIPMRGDEEAFYSLAGKASLEELTRGIRKPGINKELMLVVPTEEGHYELLIEGNIEEAAKVLSVDPDVLRNRVYVLKRRRELGRTGVYRSIRIPSEESFESVLKRLIDTSPPLRRRLKEHGL</sequence>
<evidence type="ECO:0000259" key="1">
    <source>
        <dbReference type="Pfam" id="PF01909"/>
    </source>
</evidence>
<gene>
    <name evidence="2" type="ORF">B9J98_07970</name>
</gene>
<organism evidence="2 3">
    <name type="scientific">Candidatus Terraquivivens tikiterensis</name>
    <dbReference type="NCBI Taxonomy" id="1980982"/>
    <lineage>
        <taxon>Archaea</taxon>
        <taxon>Nitrososphaerota</taxon>
        <taxon>Candidatus Wolframiiraptoraceae</taxon>
        <taxon>Candidatus Terraquivivens</taxon>
    </lineage>
</organism>
<reference evidence="2 3" key="1">
    <citation type="submission" date="2017-04" db="EMBL/GenBank/DDBJ databases">
        <title>Draft Aigarchaeota genome from a New Zealand hot spring.</title>
        <authorList>
            <person name="Reysenbach A.-L."/>
            <person name="Donaho J.A."/>
            <person name="Gerhart J."/>
            <person name="Kelley J.F."/>
            <person name="Kouba K."/>
            <person name="Podar M."/>
            <person name="Stott M."/>
        </authorList>
    </citation>
    <scope>NUCLEOTIDE SEQUENCE [LARGE SCALE GENOMIC DNA]</scope>
    <source>
        <strain evidence="2">NZ13_MG1</strain>
    </source>
</reference>
<dbReference type="Proteomes" id="UP000244066">
    <property type="component" value="Unassembled WGS sequence"/>
</dbReference>
<feature type="domain" description="Polymerase nucleotidyl transferase" evidence="1">
    <location>
        <begin position="44"/>
        <end position="86"/>
    </location>
</feature>
<accession>A0A2R7Y0T9</accession>
<proteinExistence type="predicted"/>
<dbReference type="InterPro" id="IPR043519">
    <property type="entry name" value="NT_sf"/>
</dbReference>
<protein>
    <recommendedName>
        <fullName evidence="1">Polymerase nucleotidyl transferase domain-containing protein</fullName>
    </recommendedName>
</protein>
<dbReference type="GO" id="GO:0016779">
    <property type="term" value="F:nucleotidyltransferase activity"/>
    <property type="evidence" value="ECO:0007669"/>
    <property type="project" value="InterPro"/>
</dbReference>
<dbReference type="InterPro" id="IPR002934">
    <property type="entry name" value="Polymerase_NTP_transf_dom"/>
</dbReference>